<evidence type="ECO:0000256" key="1">
    <source>
        <dbReference type="SAM" id="SignalP"/>
    </source>
</evidence>
<dbReference type="EMBL" id="JALLKP010000079">
    <property type="protein sequence ID" value="KAK2194598.1"/>
    <property type="molecule type" value="Genomic_DNA"/>
</dbReference>
<comment type="caution">
    <text evidence="2">The sequence shown here is derived from an EMBL/GenBank/DDBJ whole genome shotgun (WGS) entry which is preliminary data.</text>
</comment>
<evidence type="ECO:0000313" key="4">
    <source>
        <dbReference type="Proteomes" id="UP001214638"/>
    </source>
</evidence>
<protein>
    <submittedName>
        <fullName evidence="2">Uncharacterized protein</fullName>
    </submittedName>
</protein>
<keyword evidence="4" id="KW-1185">Reference proteome</keyword>
<name>A0AAD9PH01_9APIC</name>
<dbReference type="RefSeq" id="XP_067802081.1">
    <property type="nucleotide sequence ID" value="XM_067947930.1"/>
</dbReference>
<dbReference type="EMBL" id="JALLKP010000004">
    <property type="protein sequence ID" value="KAK2195238.1"/>
    <property type="molecule type" value="Genomic_DNA"/>
</dbReference>
<evidence type="ECO:0000313" key="2">
    <source>
        <dbReference type="EMBL" id="KAK2194598.1"/>
    </source>
</evidence>
<dbReference type="Proteomes" id="UP001214638">
    <property type="component" value="Unassembled WGS sequence"/>
</dbReference>
<dbReference type="GeneID" id="94337208"/>
<dbReference type="AlphaFoldDB" id="A0AAD9PH01"/>
<feature type="signal peptide" evidence="1">
    <location>
        <begin position="1"/>
        <end position="22"/>
    </location>
</feature>
<feature type="chain" id="PRO_5042442551" evidence="1">
    <location>
        <begin position="23"/>
        <end position="260"/>
    </location>
</feature>
<dbReference type="KEGG" id="bdw:94337208"/>
<organism evidence="2 4">
    <name type="scientific">Babesia duncani</name>
    <dbReference type="NCBI Taxonomy" id="323732"/>
    <lineage>
        <taxon>Eukaryota</taxon>
        <taxon>Sar</taxon>
        <taxon>Alveolata</taxon>
        <taxon>Apicomplexa</taxon>
        <taxon>Aconoidasida</taxon>
        <taxon>Piroplasmida</taxon>
        <taxon>Babesiidae</taxon>
        <taxon>Babesia</taxon>
    </lineage>
</organism>
<proteinExistence type="predicted"/>
<gene>
    <name evidence="3" type="ORF">BdWA1_002911</name>
    <name evidence="2" type="ORF">BdWA1_003936</name>
</gene>
<reference evidence="2" key="1">
    <citation type="journal article" date="2023" name="Nat. Microbiol.">
        <title>Babesia duncani multi-omics identifies virulence factors and drug targets.</title>
        <authorList>
            <person name="Singh P."/>
            <person name="Lonardi S."/>
            <person name="Liang Q."/>
            <person name="Vydyam P."/>
            <person name="Khabirova E."/>
            <person name="Fang T."/>
            <person name="Gihaz S."/>
            <person name="Thekkiniath J."/>
            <person name="Munshi M."/>
            <person name="Abel S."/>
            <person name="Ciampossin L."/>
            <person name="Batugedara G."/>
            <person name="Gupta M."/>
            <person name="Lu X.M."/>
            <person name="Lenz T."/>
            <person name="Chakravarty S."/>
            <person name="Cornillot E."/>
            <person name="Hu Y."/>
            <person name="Ma W."/>
            <person name="Gonzalez L.M."/>
            <person name="Sanchez S."/>
            <person name="Estrada K."/>
            <person name="Sanchez-Flores A."/>
            <person name="Montero E."/>
            <person name="Harb O.S."/>
            <person name="Le Roch K.G."/>
            <person name="Mamoun C.B."/>
        </authorList>
    </citation>
    <scope>NUCLEOTIDE SEQUENCE</scope>
    <source>
        <strain evidence="2">WA1</strain>
    </source>
</reference>
<keyword evidence="1" id="KW-0732">Signal</keyword>
<accession>A0AAD9PH01</accession>
<evidence type="ECO:0000313" key="3">
    <source>
        <dbReference type="EMBL" id="KAK2195238.1"/>
    </source>
</evidence>
<sequence>MDTQWLYNLSLIGLSYFMIVDSFPVTNSDNHRTFINEVVIAINDMNATHDPILIIEIIEKCQEYETMFVNDVQQSSRIFFKKTIERACPTEIKLLRDYYTKVCNGLKNKSLMMEDLKRRVMEDIKQQQALSIQLKNNIIRLLYGAEKKDAYKGIYEKIEKCLNERHPIKSVHLFHQIINETKENLDYNISTNKEYMESLEKLQFMKKYPKALIAAKTLIESYIKGLEQEKKSLEMDEAAVNTAASIHRTVVTQKISLDNN</sequence>